<evidence type="ECO:0000256" key="1">
    <source>
        <dbReference type="SAM" id="SignalP"/>
    </source>
</evidence>
<dbReference type="InterPro" id="IPR051200">
    <property type="entry name" value="Host-pathogen_enzymatic-act"/>
</dbReference>
<feature type="signal peptide" evidence="1">
    <location>
        <begin position="1"/>
        <end position="25"/>
    </location>
</feature>
<keyword evidence="1" id="KW-0732">Signal</keyword>
<dbReference type="PANTHER" id="PTHR47197">
    <property type="entry name" value="PROTEIN NIRF"/>
    <property type="match status" value="1"/>
</dbReference>
<gene>
    <name evidence="2" type="primary">aztD</name>
    <name evidence="2" type="ORF">OF122_17905</name>
</gene>
<dbReference type="InterPro" id="IPR011044">
    <property type="entry name" value="Quino_amine_DH_bsu"/>
</dbReference>
<dbReference type="SUPFAM" id="SSF50969">
    <property type="entry name" value="YVTN repeat-like/Quinoprotein amine dehydrogenase"/>
    <property type="match status" value="1"/>
</dbReference>
<dbReference type="InterPro" id="IPR015943">
    <property type="entry name" value="WD40/YVTN_repeat-like_dom_sf"/>
</dbReference>
<protein>
    <submittedName>
        <fullName evidence="2">Zinc metallochaperone AztD</fullName>
    </submittedName>
</protein>
<feature type="chain" id="PRO_5047469725" evidence="1">
    <location>
        <begin position="26"/>
        <end position="397"/>
    </location>
</feature>
<dbReference type="InterPro" id="IPR047697">
    <property type="entry name" value="AztD-like"/>
</dbReference>
<dbReference type="PANTHER" id="PTHR47197:SF3">
    <property type="entry name" value="DIHYDRO-HEME D1 DEHYDROGENASE"/>
    <property type="match status" value="1"/>
</dbReference>
<evidence type="ECO:0000313" key="2">
    <source>
        <dbReference type="EMBL" id="UYQ71891.1"/>
    </source>
</evidence>
<name>A0ABY6IN21_9HYPH</name>
<dbReference type="EMBL" id="CP107716">
    <property type="protein sequence ID" value="UYQ71891.1"/>
    <property type="molecule type" value="Genomic_DNA"/>
</dbReference>
<dbReference type="RefSeq" id="WP_264225538.1">
    <property type="nucleotide sequence ID" value="NZ_CP107716.1"/>
</dbReference>
<dbReference type="Gene3D" id="2.130.10.10">
    <property type="entry name" value="YVTN repeat-like/Quinoprotein amine dehydrogenase"/>
    <property type="match status" value="1"/>
</dbReference>
<evidence type="ECO:0000313" key="3">
    <source>
        <dbReference type="Proteomes" id="UP001163882"/>
    </source>
</evidence>
<proteinExistence type="predicted"/>
<organism evidence="2 3">
    <name type="scientific">Pelagibacterium flavum</name>
    <dbReference type="NCBI Taxonomy" id="2984530"/>
    <lineage>
        <taxon>Bacteria</taxon>
        <taxon>Pseudomonadati</taxon>
        <taxon>Pseudomonadota</taxon>
        <taxon>Alphaproteobacteria</taxon>
        <taxon>Hyphomicrobiales</taxon>
        <taxon>Devosiaceae</taxon>
        <taxon>Pelagibacterium</taxon>
    </lineage>
</organism>
<reference evidence="2" key="1">
    <citation type="submission" date="2022-10" db="EMBL/GenBank/DDBJ databases">
        <title>YIM 151497 complete genome.</title>
        <authorList>
            <person name="Chen X."/>
        </authorList>
    </citation>
    <scope>NUCLEOTIDE SEQUENCE</scope>
    <source>
        <strain evidence="2">YIM 151497</strain>
    </source>
</reference>
<keyword evidence="3" id="KW-1185">Reference proteome</keyword>
<accession>A0ABY6IN21</accession>
<dbReference type="NCBIfam" id="NF038015">
    <property type="entry name" value="AztD"/>
    <property type="match status" value="1"/>
</dbReference>
<dbReference type="Proteomes" id="UP001163882">
    <property type="component" value="Chromosome"/>
</dbReference>
<sequence length="397" mass="41835">MKPSAPISHAILLAGMSLPGTAAYADEISVWRAFVADQAQGTVSVIDLEAGEVVDTFALNGPASLYVTSSAQRVFAVQGNANIVQAIDTGIAIDDHGDHGDIEITDPALLDTAIEGEYPVHFVDHHGQIALFFDNEGVAKIIDESDFGATEPRIVPSGAPHHGVAAAYGDYTLITEPHPEDPSNLPVGINVLDADDRQVGDTHACPGLHGEASSGNLLAIACDTGLLLVTDSADDPQITHLPYDEALPEGKSSTLLGGVGIQYFLGNYGADRLVLIDPHQESFRLVDLPTRRVHFAVDSVRPQFAYIFTEDGNLHRLNTLSGEISATLELTGPYSMDGHWSDPRPRIAVAGDEILVTDPNASQIHRIDAVAFEPSGTIAVDGLPMGIVVAGGSGAVH</sequence>